<organism evidence="2 3">
    <name type="scientific">Thiohalobacter thiocyanaticus</name>
    <dbReference type="NCBI Taxonomy" id="585455"/>
    <lineage>
        <taxon>Bacteria</taxon>
        <taxon>Pseudomonadati</taxon>
        <taxon>Pseudomonadota</taxon>
        <taxon>Gammaproteobacteria</taxon>
        <taxon>Thiohalobacterales</taxon>
        <taxon>Thiohalobacteraceae</taxon>
        <taxon>Thiohalobacter</taxon>
    </lineage>
</organism>
<dbReference type="Pfam" id="PF06055">
    <property type="entry name" value="ExoD"/>
    <property type="match status" value="1"/>
</dbReference>
<dbReference type="Proteomes" id="UP000287798">
    <property type="component" value="Unassembled WGS sequence"/>
</dbReference>
<feature type="transmembrane region" description="Helical" evidence="1">
    <location>
        <begin position="153"/>
        <end position="173"/>
    </location>
</feature>
<keyword evidence="1" id="KW-0472">Membrane</keyword>
<feature type="transmembrane region" description="Helical" evidence="1">
    <location>
        <begin position="65"/>
        <end position="82"/>
    </location>
</feature>
<dbReference type="OrthoDB" id="8635607at2"/>
<keyword evidence="1" id="KW-0812">Transmembrane</keyword>
<protein>
    <submittedName>
        <fullName evidence="2">Exopolysaccharide biosynthesis protein</fullName>
    </submittedName>
</protein>
<keyword evidence="3" id="KW-1185">Reference proteome</keyword>
<dbReference type="InterPro" id="IPR010331">
    <property type="entry name" value="ExoD"/>
</dbReference>
<accession>A0A426QH58</accession>
<keyword evidence="1" id="KW-1133">Transmembrane helix</keyword>
<feature type="transmembrane region" description="Helical" evidence="1">
    <location>
        <begin position="125"/>
        <end position="147"/>
    </location>
</feature>
<proteinExistence type="predicted"/>
<evidence type="ECO:0000256" key="1">
    <source>
        <dbReference type="SAM" id="Phobius"/>
    </source>
</evidence>
<feature type="transmembrane region" description="Helical" evidence="1">
    <location>
        <begin position="178"/>
        <end position="198"/>
    </location>
</feature>
<comment type="caution">
    <text evidence="2">The sequence shown here is derived from an EMBL/GenBank/DDBJ whole genome shotgun (WGS) entry which is preliminary data.</text>
</comment>
<sequence>MQDDHQKPVGNLQRLLDRIEDAANNADPVTTGEVIDAVGRRSFGAMLLIPGLVTLAPIIGDIPGVPTLMGAIVLIIGSQLLVGRKRIWLPGWLLKRAAERDKVCKVIRWLRPVARLLDRISRPRLSRITGGFGQYIIALDCVLIAVAMPPMEFVPFSANGAGAALTLLGLGLIAHDGLLALIGLLVTAGTFAAVGYGLF</sequence>
<dbReference type="PANTHER" id="PTHR41795">
    <property type="entry name" value="EXOPOLYSACCHARIDE SYNTHESIS PROTEIN"/>
    <property type="match status" value="1"/>
</dbReference>
<dbReference type="PIRSF" id="PIRSF033239">
    <property type="entry name" value="ExoD"/>
    <property type="match status" value="1"/>
</dbReference>
<reference evidence="2 3" key="1">
    <citation type="journal article" date="2010" name="Int. J. Syst. Evol. Microbiol.">
        <title>Thiohalobacter thiocyanaticus gen. nov., sp. nov., a moderately halophilic, sulfur-oxidizing gammaproteobacterium from hypersaline lakes, that utilizes thiocyanate.</title>
        <authorList>
            <person name="Sorokin D.Y."/>
            <person name="Kovaleva O.L."/>
            <person name="Tourova T.P."/>
            <person name="Muyzer G."/>
        </authorList>
    </citation>
    <scope>NUCLEOTIDE SEQUENCE [LARGE SCALE GENOMIC DNA]</scope>
    <source>
        <strain evidence="2 3">Hrh1</strain>
    </source>
</reference>
<dbReference type="RefSeq" id="WP_125180288.1">
    <property type="nucleotide sequence ID" value="NZ_QZMU01000001.1"/>
</dbReference>
<gene>
    <name evidence="2" type="ORF">D6C00_03260</name>
</gene>
<name>A0A426QH58_9GAMM</name>
<dbReference type="EMBL" id="QZMU01000001">
    <property type="protein sequence ID" value="RRQ21073.1"/>
    <property type="molecule type" value="Genomic_DNA"/>
</dbReference>
<dbReference type="AlphaFoldDB" id="A0A426QH58"/>
<evidence type="ECO:0000313" key="2">
    <source>
        <dbReference type="EMBL" id="RRQ21073.1"/>
    </source>
</evidence>
<evidence type="ECO:0000313" key="3">
    <source>
        <dbReference type="Proteomes" id="UP000287798"/>
    </source>
</evidence>
<dbReference type="PANTHER" id="PTHR41795:SF1">
    <property type="entry name" value="EXOPOLYSACCHARIDE SYNTHESIS PROTEIN"/>
    <property type="match status" value="1"/>
</dbReference>